<comment type="caution">
    <text evidence="1">The sequence shown here is derived from an EMBL/GenBank/DDBJ whole genome shotgun (WGS) entry which is preliminary data.</text>
</comment>
<dbReference type="Proteomes" id="UP001174909">
    <property type="component" value="Unassembled WGS sequence"/>
</dbReference>
<reference evidence="1" key="1">
    <citation type="submission" date="2023-03" db="EMBL/GenBank/DDBJ databases">
        <authorList>
            <person name="Steffen K."/>
            <person name="Cardenas P."/>
        </authorList>
    </citation>
    <scope>NUCLEOTIDE SEQUENCE</scope>
</reference>
<keyword evidence="2" id="KW-1185">Reference proteome</keyword>
<organism evidence="1 2">
    <name type="scientific">Geodia barretti</name>
    <name type="common">Barrett's horny sponge</name>
    <dbReference type="NCBI Taxonomy" id="519541"/>
    <lineage>
        <taxon>Eukaryota</taxon>
        <taxon>Metazoa</taxon>
        <taxon>Porifera</taxon>
        <taxon>Demospongiae</taxon>
        <taxon>Heteroscleromorpha</taxon>
        <taxon>Tetractinellida</taxon>
        <taxon>Astrophorina</taxon>
        <taxon>Geodiidae</taxon>
        <taxon>Geodia</taxon>
    </lineage>
</organism>
<accession>A0AA35TKN2</accession>
<evidence type="ECO:0000313" key="2">
    <source>
        <dbReference type="Proteomes" id="UP001174909"/>
    </source>
</evidence>
<protein>
    <submittedName>
        <fullName evidence="1">Uncharacterized protein</fullName>
    </submittedName>
</protein>
<dbReference type="AlphaFoldDB" id="A0AA35TKN2"/>
<proteinExistence type="predicted"/>
<sequence length="107" mass="11715">MPVSGQELLEESITNCQQIADGLGTVNDTWEISIVEILEKFDEISDTFFFKTMPSVPAARAVVRESESALALRQSEDWDSFGTAIETLISSSQNLIEKAGMKGVTLT</sequence>
<dbReference type="EMBL" id="CASHTH010003785">
    <property type="protein sequence ID" value="CAI8049321.1"/>
    <property type="molecule type" value="Genomic_DNA"/>
</dbReference>
<evidence type="ECO:0000313" key="1">
    <source>
        <dbReference type="EMBL" id="CAI8049321.1"/>
    </source>
</evidence>
<name>A0AA35TKN2_GEOBA</name>
<gene>
    <name evidence="1" type="ORF">GBAR_LOCUS27155</name>
</gene>